<name>A0A3M5U107_9PSED</name>
<keyword evidence="1" id="KW-0812">Transmembrane</keyword>
<proteinExistence type="predicted"/>
<keyword evidence="1" id="KW-0472">Membrane</keyword>
<dbReference type="AlphaFoldDB" id="A0A3M5U107"/>
<comment type="caution">
    <text evidence="2">The sequence shown here is derived from an EMBL/GenBank/DDBJ whole genome shotgun (WGS) entry which is preliminary data.</text>
</comment>
<evidence type="ECO:0000313" key="3">
    <source>
        <dbReference type="Proteomes" id="UP000281514"/>
    </source>
</evidence>
<gene>
    <name evidence="2" type="ORF">ALP32_104206</name>
</gene>
<evidence type="ECO:0000256" key="1">
    <source>
        <dbReference type="SAM" id="Phobius"/>
    </source>
</evidence>
<protein>
    <submittedName>
        <fullName evidence="2">GTP-binding protein</fullName>
    </submittedName>
</protein>
<keyword evidence="1" id="KW-1133">Transmembrane helix</keyword>
<reference evidence="2 3" key="1">
    <citation type="submission" date="2018-08" db="EMBL/GenBank/DDBJ databases">
        <title>Recombination of ecologically and evolutionarily significant loci maintains genetic cohesion in the Pseudomonas syringae species complex.</title>
        <authorList>
            <person name="Dillon M."/>
            <person name="Thakur S."/>
            <person name="Almeida R.N.D."/>
            <person name="Weir B.S."/>
            <person name="Guttman D.S."/>
        </authorList>
    </citation>
    <scope>NUCLEOTIDE SEQUENCE [LARGE SCALE GENOMIC DNA]</scope>
    <source>
        <strain evidence="2 3">ICMP 9749</strain>
    </source>
</reference>
<dbReference type="Proteomes" id="UP000281514">
    <property type="component" value="Unassembled WGS sequence"/>
</dbReference>
<organism evidence="2 3">
    <name type="scientific">Pseudomonas avellanae</name>
    <dbReference type="NCBI Taxonomy" id="46257"/>
    <lineage>
        <taxon>Bacteria</taxon>
        <taxon>Pseudomonadati</taxon>
        <taxon>Pseudomonadota</taxon>
        <taxon>Gammaproteobacteria</taxon>
        <taxon>Pseudomonadales</taxon>
        <taxon>Pseudomonadaceae</taxon>
        <taxon>Pseudomonas</taxon>
    </lineage>
</organism>
<accession>A0A3M5U107</accession>
<sequence length="118" mass="13203">MGADMRALQLPRPRRPQPLTRVMGIPHVEITHLRANRCGNAKHLPGLDLPGSPGTNRHFKLLDQRALLHIRTQALVKRRVHLQRCAFADLVGGWVVFVHSGLLVGRMGWFALQVAGRV</sequence>
<evidence type="ECO:0000313" key="2">
    <source>
        <dbReference type="EMBL" id="RMU39293.1"/>
    </source>
</evidence>
<dbReference type="EMBL" id="RBTX01000124">
    <property type="protein sequence ID" value="RMU39293.1"/>
    <property type="molecule type" value="Genomic_DNA"/>
</dbReference>
<feature type="transmembrane region" description="Helical" evidence="1">
    <location>
        <begin position="87"/>
        <end position="112"/>
    </location>
</feature>